<evidence type="ECO:0000256" key="6">
    <source>
        <dbReference type="SAM" id="MobiDB-lite"/>
    </source>
</evidence>
<reference evidence="10" key="1">
    <citation type="submission" date="2015-02" db="EMBL/GenBank/DDBJ databases">
        <authorList>
            <person name="Gon?alves P."/>
        </authorList>
    </citation>
    <scope>NUCLEOTIDE SEQUENCE [LARGE SCALE GENOMIC DNA]</scope>
</reference>
<dbReference type="OrthoDB" id="435980at2759"/>
<comment type="subcellular location">
    <subcellularLocation>
        <location evidence="1">Membrane</location>
        <topology evidence="1">Multi-pass membrane protein</topology>
    </subcellularLocation>
</comment>
<proteinExistence type="predicted"/>
<keyword evidence="5 7" id="KW-0472">Membrane</keyword>
<evidence type="ECO:0000313" key="10">
    <source>
        <dbReference type="Proteomes" id="UP000243876"/>
    </source>
</evidence>
<keyword evidence="2" id="KW-0813">Transport</keyword>
<protein>
    <submittedName>
        <fullName evidence="9">SPOSA6832_03318-mRNA-1:cds</fullName>
    </submittedName>
</protein>
<feature type="region of interest" description="Disordered" evidence="6">
    <location>
        <begin position="1"/>
        <end position="51"/>
    </location>
</feature>
<dbReference type="Proteomes" id="UP000243876">
    <property type="component" value="Unassembled WGS sequence"/>
</dbReference>
<evidence type="ECO:0000259" key="8">
    <source>
        <dbReference type="Pfam" id="PF01545"/>
    </source>
</evidence>
<gene>
    <name evidence="9" type="primary">SPOSA6832_03318</name>
</gene>
<dbReference type="PANTHER" id="PTHR43840:SF15">
    <property type="entry name" value="MITOCHONDRIAL METAL TRANSPORTER 1-RELATED"/>
    <property type="match status" value="1"/>
</dbReference>
<dbReference type="SUPFAM" id="SSF161111">
    <property type="entry name" value="Cation efflux protein transmembrane domain-like"/>
    <property type="match status" value="1"/>
</dbReference>
<feature type="compositionally biased region" description="Low complexity" evidence="6">
    <location>
        <begin position="343"/>
        <end position="353"/>
    </location>
</feature>
<accession>A0A0D6EPR7</accession>
<evidence type="ECO:0000256" key="7">
    <source>
        <dbReference type="SAM" id="Phobius"/>
    </source>
</evidence>
<feature type="compositionally biased region" description="Polar residues" evidence="6">
    <location>
        <begin position="7"/>
        <end position="27"/>
    </location>
</feature>
<organism evidence="9 10">
    <name type="scientific">Sporidiobolus salmonicolor</name>
    <name type="common">Yeast-like fungus</name>
    <name type="synonym">Sporobolomyces salmonicolor</name>
    <dbReference type="NCBI Taxonomy" id="5005"/>
    <lineage>
        <taxon>Eukaryota</taxon>
        <taxon>Fungi</taxon>
        <taxon>Dikarya</taxon>
        <taxon>Basidiomycota</taxon>
        <taxon>Pucciniomycotina</taxon>
        <taxon>Microbotryomycetes</taxon>
        <taxon>Sporidiobolales</taxon>
        <taxon>Sporidiobolaceae</taxon>
        <taxon>Sporobolomyces</taxon>
    </lineage>
</organism>
<dbReference type="GO" id="GO:0030003">
    <property type="term" value="P:intracellular monoatomic cation homeostasis"/>
    <property type="evidence" value="ECO:0007669"/>
    <property type="project" value="UniProtKB-ARBA"/>
</dbReference>
<evidence type="ECO:0000313" key="9">
    <source>
        <dbReference type="EMBL" id="CEQ41600.1"/>
    </source>
</evidence>
<dbReference type="Gene3D" id="1.20.1510.10">
    <property type="entry name" value="Cation efflux protein transmembrane domain"/>
    <property type="match status" value="1"/>
</dbReference>
<dbReference type="InterPro" id="IPR058533">
    <property type="entry name" value="Cation_efflux_TM"/>
</dbReference>
<dbReference type="GO" id="GO:0008324">
    <property type="term" value="F:monoatomic cation transmembrane transporter activity"/>
    <property type="evidence" value="ECO:0007669"/>
    <property type="project" value="InterPro"/>
</dbReference>
<evidence type="ECO:0000256" key="5">
    <source>
        <dbReference type="ARBA" id="ARBA00023136"/>
    </source>
</evidence>
<keyword evidence="10" id="KW-1185">Reference proteome</keyword>
<dbReference type="Gene3D" id="3.30.70.1350">
    <property type="entry name" value="Cation efflux protein, cytoplasmic domain"/>
    <property type="match status" value="1"/>
</dbReference>
<dbReference type="InterPro" id="IPR036837">
    <property type="entry name" value="Cation_efflux_CTD_sf"/>
</dbReference>
<evidence type="ECO:0000256" key="3">
    <source>
        <dbReference type="ARBA" id="ARBA00022692"/>
    </source>
</evidence>
<feature type="domain" description="Cation efflux protein transmembrane" evidence="8">
    <location>
        <begin position="71"/>
        <end position="295"/>
    </location>
</feature>
<dbReference type="InterPro" id="IPR050291">
    <property type="entry name" value="CDF_Transporter"/>
</dbReference>
<dbReference type="EMBL" id="CENE01000015">
    <property type="protein sequence ID" value="CEQ41600.1"/>
    <property type="molecule type" value="Genomic_DNA"/>
</dbReference>
<dbReference type="GO" id="GO:0016020">
    <property type="term" value="C:membrane"/>
    <property type="evidence" value="ECO:0007669"/>
    <property type="project" value="UniProtKB-SubCell"/>
</dbReference>
<evidence type="ECO:0000256" key="2">
    <source>
        <dbReference type="ARBA" id="ARBA00022448"/>
    </source>
</evidence>
<keyword evidence="3 7" id="KW-0812">Transmembrane</keyword>
<dbReference type="PANTHER" id="PTHR43840">
    <property type="entry name" value="MITOCHONDRIAL METAL TRANSPORTER 1-RELATED"/>
    <property type="match status" value="1"/>
</dbReference>
<evidence type="ECO:0000256" key="4">
    <source>
        <dbReference type="ARBA" id="ARBA00022989"/>
    </source>
</evidence>
<sequence length="442" mass="46602">MAAAVSASPSSLRQRTTPVSSSQQQLRAHSGHSHSHSHPAGAHNDETEALSSAFRSLRKPSSLDPGSRITLVGLFANVGLTALKGVAGYVLASSALLADAAHSGSDLIADVVTLVSYRVGRWEPTRKYPYGYGKFESLGSLVVSFLLFATAAGIGLHSYHHLLLSLSTIPSIPPDLLASLDFLPHGHSHGPDADPTADAGIVDARAMWFAAGSIAVKEWLYRATLKVAHQTHSNVLLANAYHHRSDSLGSLVALLAIGAARVGLPMLDPVGGIVVGGMIAKQGWDVGKQAVGELVDRLSDPKLPSTIHDAVAELRDPSLPPLPPFALPGSEQPSHPHSDSHSHSGSHSHTDSSATPSAVPPANLPILAIPSIRLFSSGPSLLIDILLHLPPSLTVKEATEIEERVRGKVREVVGRVRCREVVVRMRAGETGQEEEEGQGKDV</sequence>
<name>A0A0D6EPR7_SPOSA</name>
<dbReference type="InterPro" id="IPR002524">
    <property type="entry name" value="Cation_efflux"/>
</dbReference>
<feature type="region of interest" description="Disordered" evidence="6">
    <location>
        <begin position="321"/>
        <end position="357"/>
    </location>
</feature>
<dbReference type="AlphaFoldDB" id="A0A0D6EPR7"/>
<feature type="transmembrane region" description="Helical" evidence="7">
    <location>
        <begin position="138"/>
        <end position="159"/>
    </location>
</feature>
<keyword evidence="4 7" id="KW-1133">Transmembrane helix</keyword>
<dbReference type="GO" id="GO:0098771">
    <property type="term" value="P:inorganic ion homeostasis"/>
    <property type="evidence" value="ECO:0007669"/>
    <property type="project" value="UniProtKB-ARBA"/>
</dbReference>
<evidence type="ECO:0000256" key="1">
    <source>
        <dbReference type="ARBA" id="ARBA00004141"/>
    </source>
</evidence>
<dbReference type="NCBIfam" id="TIGR01297">
    <property type="entry name" value="CDF"/>
    <property type="match status" value="1"/>
</dbReference>
<dbReference type="SUPFAM" id="SSF160240">
    <property type="entry name" value="Cation efflux protein cytoplasmic domain-like"/>
    <property type="match status" value="1"/>
</dbReference>
<dbReference type="InterPro" id="IPR027469">
    <property type="entry name" value="Cation_efflux_TMD_sf"/>
</dbReference>
<dbReference type="Pfam" id="PF01545">
    <property type="entry name" value="Cation_efflux"/>
    <property type="match status" value="1"/>
</dbReference>